<organism evidence="1 2">
    <name type="scientific">Vaccinium darrowii</name>
    <dbReference type="NCBI Taxonomy" id="229202"/>
    <lineage>
        <taxon>Eukaryota</taxon>
        <taxon>Viridiplantae</taxon>
        <taxon>Streptophyta</taxon>
        <taxon>Embryophyta</taxon>
        <taxon>Tracheophyta</taxon>
        <taxon>Spermatophyta</taxon>
        <taxon>Magnoliopsida</taxon>
        <taxon>eudicotyledons</taxon>
        <taxon>Gunneridae</taxon>
        <taxon>Pentapetalae</taxon>
        <taxon>asterids</taxon>
        <taxon>Ericales</taxon>
        <taxon>Ericaceae</taxon>
        <taxon>Vaccinioideae</taxon>
        <taxon>Vaccinieae</taxon>
        <taxon>Vaccinium</taxon>
    </lineage>
</organism>
<accession>A0ACB7Z9A9</accession>
<comment type="caution">
    <text evidence="1">The sequence shown here is derived from an EMBL/GenBank/DDBJ whole genome shotgun (WGS) entry which is preliminary data.</text>
</comment>
<evidence type="ECO:0000313" key="2">
    <source>
        <dbReference type="Proteomes" id="UP000828048"/>
    </source>
</evidence>
<proteinExistence type="predicted"/>
<reference evidence="1 2" key="1">
    <citation type="journal article" date="2021" name="Hortic Res">
        <title>High-quality reference genome and annotation aids understanding of berry development for evergreen blueberry (Vaccinium darrowii).</title>
        <authorList>
            <person name="Yu J."/>
            <person name="Hulse-Kemp A.M."/>
            <person name="Babiker E."/>
            <person name="Staton M."/>
        </authorList>
    </citation>
    <scope>NUCLEOTIDE SEQUENCE [LARGE SCALE GENOMIC DNA]</scope>
    <source>
        <strain evidence="2">cv. NJ 8807/NJ 8810</strain>
        <tissue evidence="1">Young leaf</tissue>
    </source>
</reference>
<name>A0ACB7Z9A9_9ERIC</name>
<protein>
    <submittedName>
        <fullName evidence="1">Uncharacterized protein</fullName>
    </submittedName>
</protein>
<sequence>MDSSSSPSSQQNWLGFSLSNDHHPHLSLFDSFATPNPHHSGVVDRQGEDASGATDLSIFTGGGCGGPKLEDFLGGGACSSAAGDTDACQFEASENVTGSEILYDSELKTIAASFLRAFSTEQITDDDAQKQLVVVAQPEVPAAKKAIDTFGQRTSIYRGVTRHRWTGRYEAHLWDNSCRREGQSRKGRQGGYDKEDKAARAYDLAALKYWGPTTTTNFPVSNYEKELEEMKNMTRQEFVASLRRKSSGFSRGASIYRGVTRHHQHGRWQARIGRVAGNKDLYLGTFTTQEEAAEAYDIAAIKFRGLNAVTNFDMSRYDVKSIASSNLPIGGITGKPTTQSDLCHNDGVGARSDDRDTPSSASSVNFPSQPPSSTLSFALPIKQDTTDYWSILGYPSSTSLTNVKNPSATTSSLFHASNNGTSYQGTTPFSMDLCNSGGTISTHNNGIFNGGGYLQQQQQQQQSISSNSTSVSSSGIAFATPIALNNRNSSYYVEQGSSSYGNWVAPSPHLHSFQSAKPNLPSSVFQTPIFGME</sequence>
<keyword evidence="2" id="KW-1185">Reference proteome</keyword>
<dbReference type="EMBL" id="CM037154">
    <property type="protein sequence ID" value="KAH7862026.1"/>
    <property type="molecule type" value="Genomic_DNA"/>
</dbReference>
<gene>
    <name evidence="1" type="ORF">Vadar_033795</name>
</gene>
<dbReference type="Proteomes" id="UP000828048">
    <property type="component" value="Chromosome 4"/>
</dbReference>
<evidence type="ECO:0000313" key="1">
    <source>
        <dbReference type="EMBL" id="KAH7862026.1"/>
    </source>
</evidence>